<evidence type="ECO:0000313" key="2">
    <source>
        <dbReference type="EMBL" id="EKU10960.1"/>
    </source>
</evidence>
<dbReference type="PATRIC" id="fig|1244083.3.peg.1706"/>
<gene>
    <name evidence="2" type="ORF">CSUNSWCD_2456</name>
</gene>
<dbReference type="AlphaFoldDB" id="M5IJB2"/>
<dbReference type="STRING" id="1244083.CSUNSWCD_2456"/>
<protein>
    <submittedName>
        <fullName evidence="2">Phage (Mu-like) virion morphogenesis protein</fullName>
    </submittedName>
</protein>
<evidence type="ECO:0000259" key="1">
    <source>
        <dbReference type="Pfam" id="PF04233"/>
    </source>
</evidence>
<organism evidence="2 3">
    <name type="scientific">Campylobacter showae CSUNSWCD</name>
    <dbReference type="NCBI Taxonomy" id="1244083"/>
    <lineage>
        <taxon>Bacteria</taxon>
        <taxon>Pseudomonadati</taxon>
        <taxon>Campylobacterota</taxon>
        <taxon>Epsilonproteobacteria</taxon>
        <taxon>Campylobacterales</taxon>
        <taxon>Campylobacteraceae</taxon>
        <taxon>Campylobacter</taxon>
    </lineage>
</organism>
<comment type="caution">
    <text evidence="2">The sequence shown here is derived from an EMBL/GenBank/DDBJ whole genome shotgun (WGS) entry which is preliminary data.</text>
</comment>
<dbReference type="NCBIfam" id="TIGR01641">
    <property type="entry name" value="phageSPP1_gp7"/>
    <property type="match status" value="1"/>
</dbReference>
<dbReference type="Proteomes" id="UP000011939">
    <property type="component" value="Unassembled WGS sequence"/>
</dbReference>
<dbReference type="eggNOG" id="COG2369">
    <property type="taxonomic scope" value="Bacteria"/>
</dbReference>
<dbReference type="InterPro" id="IPR006528">
    <property type="entry name" value="Phage_head_morphogenesis_dom"/>
</dbReference>
<dbReference type="Pfam" id="PF04233">
    <property type="entry name" value="Phage_Mu_F"/>
    <property type="match status" value="1"/>
</dbReference>
<name>M5IJB2_9BACT</name>
<dbReference type="RefSeq" id="WP_009495262.1">
    <property type="nucleotide sequence ID" value="NZ_AMZQ01000009.1"/>
</dbReference>
<sequence length="415" mass="47344">MKFDFYAEPAKVVEYLRQKRPEVHFDYDEIMHGAHHRAFTVAKITKLDLLSDVQESLAYAAENGLGFEEWKKSLLPTLAKKGWLGNVDAKDPKTGEIKQIYVGSRRLKNIYNTNMRVAYAVGAYEEAMNSDAEFLRYTAVLDSKTRASHRALHGVVLPKDHPFWDTHYPPNAWNCRCKARAYTKQELKSRGWSVTENIPSVEPHPDWAYNVGKTDNLDAVFADKVEKLKDKAVSEDFYENAKAFLGELEHKRNLYVWQSGLDEAVEQIIVKGDPKTPINMVQVGLLSEAIANAASKILGLDVNSGGIILTKKHLSHASPKRKEAYAHAFRVEEIKQIVSVLNDEAKAYADLREKHKNIIFVFDDDKDETKINLIPIEISKIIHKFKQSNYVITLDKTLKSEFEKELREGTIIKIK</sequence>
<proteinExistence type="predicted"/>
<dbReference type="OrthoDB" id="9813502at2"/>
<evidence type="ECO:0000313" key="3">
    <source>
        <dbReference type="Proteomes" id="UP000011939"/>
    </source>
</evidence>
<feature type="domain" description="Phage head morphogenesis" evidence="1">
    <location>
        <begin position="52"/>
        <end position="179"/>
    </location>
</feature>
<dbReference type="EMBL" id="AMZQ01000009">
    <property type="protein sequence ID" value="EKU10960.1"/>
    <property type="molecule type" value="Genomic_DNA"/>
</dbReference>
<reference evidence="2 3" key="1">
    <citation type="journal article" date="2013" name="Genome Announc.">
        <title>Genome Sequence of Campylobacter showae UNSWCD, Isolated from a Patient with Crohn's Disease.</title>
        <authorList>
            <person name="Tay A.P."/>
            <person name="Kaakoush N.O."/>
            <person name="Deshpande N.P."/>
            <person name="Chen Z."/>
            <person name="Mitchell H."/>
            <person name="Wilkins M.R."/>
        </authorList>
    </citation>
    <scope>NUCLEOTIDE SEQUENCE [LARGE SCALE GENOMIC DNA]</scope>
    <source>
        <strain evidence="2 3">CSUNSWCD</strain>
    </source>
</reference>
<accession>M5IJB2</accession>